<dbReference type="InterPro" id="IPR036188">
    <property type="entry name" value="FAD/NAD-bd_sf"/>
</dbReference>
<keyword evidence="1" id="KW-0285">Flavoprotein</keyword>
<dbReference type="InterPro" id="IPR002938">
    <property type="entry name" value="FAD-bd"/>
</dbReference>
<reference evidence="5 6" key="1">
    <citation type="journal article" date="2018" name="Biotechnol. Biofuels">
        <title>Integrative visual omics of the white-rot fungus Polyporus brumalis exposes the biotechnological potential of its oxidative enzymes for delignifying raw plant biomass.</title>
        <authorList>
            <person name="Miyauchi S."/>
            <person name="Rancon A."/>
            <person name="Drula E."/>
            <person name="Hage H."/>
            <person name="Chaduli D."/>
            <person name="Favel A."/>
            <person name="Grisel S."/>
            <person name="Henrissat B."/>
            <person name="Herpoel-Gimbert I."/>
            <person name="Ruiz-Duenas F.J."/>
            <person name="Chevret D."/>
            <person name="Hainaut M."/>
            <person name="Lin J."/>
            <person name="Wang M."/>
            <person name="Pangilinan J."/>
            <person name="Lipzen A."/>
            <person name="Lesage-Meessen L."/>
            <person name="Navarro D."/>
            <person name="Riley R."/>
            <person name="Grigoriev I.V."/>
            <person name="Zhou S."/>
            <person name="Raouche S."/>
            <person name="Rosso M.N."/>
        </authorList>
    </citation>
    <scope>NUCLEOTIDE SEQUENCE [LARGE SCALE GENOMIC DNA]</scope>
    <source>
        <strain evidence="5 6">BRFM 1820</strain>
    </source>
</reference>
<dbReference type="Pfam" id="PF01494">
    <property type="entry name" value="FAD_binding_3"/>
    <property type="match status" value="2"/>
</dbReference>
<dbReference type="SUPFAM" id="SSF54373">
    <property type="entry name" value="FAD-linked reductases, C-terminal domain"/>
    <property type="match status" value="1"/>
</dbReference>
<dbReference type="OrthoDB" id="417877at2759"/>
<name>A0A371DK91_9APHY</name>
<protein>
    <submittedName>
        <fullName evidence="5">FAD/NAD-P-binding domain-containing protein</fullName>
    </submittedName>
</protein>
<dbReference type="GO" id="GO:0044550">
    <property type="term" value="P:secondary metabolite biosynthetic process"/>
    <property type="evidence" value="ECO:0007669"/>
    <property type="project" value="TreeGrafter"/>
</dbReference>
<accession>A0A371DK91</accession>
<evidence type="ECO:0000313" key="5">
    <source>
        <dbReference type="EMBL" id="RDX52952.1"/>
    </source>
</evidence>
<feature type="domain" description="FAD-binding" evidence="4">
    <location>
        <begin position="4"/>
        <end position="234"/>
    </location>
</feature>
<dbReference type="AlphaFoldDB" id="A0A371DK91"/>
<feature type="domain" description="FAD-binding" evidence="4">
    <location>
        <begin position="287"/>
        <end position="377"/>
    </location>
</feature>
<dbReference type="PANTHER" id="PTHR46720">
    <property type="entry name" value="HYDROXYLASE, PUTATIVE (AFU_ORTHOLOGUE AFUA_3G01460)-RELATED"/>
    <property type="match status" value="1"/>
</dbReference>
<organism evidence="5 6">
    <name type="scientific">Lentinus brumalis</name>
    <dbReference type="NCBI Taxonomy" id="2498619"/>
    <lineage>
        <taxon>Eukaryota</taxon>
        <taxon>Fungi</taxon>
        <taxon>Dikarya</taxon>
        <taxon>Basidiomycota</taxon>
        <taxon>Agaricomycotina</taxon>
        <taxon>Agaricomycetes</taxon>
        <taxon>Polyporales</taxon>
        <taxon>Polyporaceae</taxon>
        <taxon>Lentinus</taxon>
    </lineage>
</organism>
<dbReference type="SUPFAM" id="SSF51905">
    <property type="entry name" value="FAD/NAD(P)-binding domain"/>
    <property type="match status" value="1"/>
</dbReference>
<proteinExistence type="predicted"/>
<dbReference type="GO" id="GO:0016491">
    <property type="term" value="F:oxidoreductase activity"/>
    <property type="evidence" value="ECO:0007669"/>
    <property type="project" value="UniProtKB-KW"/>
</dbReference>
<dbReference type="Proteomes" id="UP000256964">
    <property type="component" value="Unassembled WGS sequence"/>
</dbReference>
<dbReference type="InterPro" id="IPR051104">
    <property type="entry name" value="FAD_monoxygenase"/>
</dbReference>
<dbReference type="GO" id="GO:0071949">
    <property type="term" value="F:FAD binding"/>
    <property type="evidence" value="ECO:0007669"/>
    <property type="project" value="InterPro"/>
</dbReference>
<evidence type="ECO:0000313" key="6">
    <source>
        <dbReference type="Proteomes" id="UP000256964"/>
    </source>
</evidence>
<dbReference type="PRINTS" id="PR00420">
    <property type="entry name" value="RNGMNOXGNASE"/>
</dbReference>
<dbReference type="EMBL" id="KZ857388">
    <property type="protein sequence ID" value="RDX52952.1"/>
    <property type="molecule type" value="Genomic_DNA"/>
</dbReference>
<keyword evidence="2" id="KW-0274">FAD</keyword>
<dbReference type="Gene3D" id="3.50.50.60">
    <property type="entry name" value="FAD/NAD(P)-binding domain"/>
    <property type="match status" value="1"/>
</dbReference>
<evidence type="ECO:0000259" key="4">
    <source>
        <dbReference type="Pfam" id="PF01494"/>
    </source>
</evidence>
<dbReference type="STRING" id="139420.A0A371DK91"/>
<evidence type="ECO:0000256" key="3">
    <source>
        <dbReference type="ARBA" id="ARBA00023002"/>
    </source>
</evidence>
<keyword evidence="6" id="KW-1185">Reference proteome</keyword>
<gene>
    <name evidence="5" type="ORF">OH76DRAFT_1399517</name>
</gene>
<keyword evidence="3" id="KW-0560">Oxidoreductase</keyword>
<evidence type="ECO:0000256" key="2">
    <source>
        <dbReference type="ARBA" id="ARBA00022827"/>
    </source>
</evidence>
<evidence type="ECO:0000256" key="1">
    <source>
        <dbReference type="ARBA" id="ARBA00022630"/>
    </source>
</evidence>
<sequence>MPKFKVAIVGAGLTGVFFAIALEQYAPDVEFEIYEGASRLSEIGAGIALQARPWTMMQATGLDKELLKIAGNGERPALAVLYRKSDQAEGFQFSEQIDNSFTFARAEVQKAFLGRLHASDRVHVGKRFVSYHQPADGAGPIELRFEDGTTATCDILVGSDGVRSAVRASMYSHLAQAAEAQGKQQEADELRHHAHPVFSGWSIYRTVIHKSGETAVHPAFNRPTFVFYCGRDTHIVTYPISQGRALNVAAVIKLPNLEGKIYTGPSSSVASRDEYTDRFKGWESDVTEVVKHMDNTTKWAVNVVTKLPTYVDGHAALLGDAAHGMTPHQGAGAGQGFEDGFLLAQFLGRPDVTTDTLHIALQVYDEIRRPLAQKVVALSHLSGQLHSLEDPDVLEDDGSERALTPEELRRLGIKIEKVKEWRRVTSLLDENEVSMRRLAEAIGAARTS</sequence>
<dbReference type="PANTHER" id="PTHR46720:SF3">
    <property type="entry name" value="FAD-BINDING DOMAIN-CONTAINING PROTEIN-RELATED"/>
    <property type="match status" value="1"/>
</dbReference>